<dbReference type="AlphaFoldDB" id="A0AAE0E5D3"/>
<reference evidence="1" key="1">
    <citation type="journal article" date="2023" name="Plant J.">
        <title>Genome sequences and population genomics provide insights into the demographic history, inbreeding, and mutation load of two 'living fossil' tree species of Dipteronia.</title>
        <authorList>
            <person name="Feng Y."/>
            <person name="Comes H.P."/>
            <person name="Chen J."/>
            <person name="Zhu S."/>
            <person name="Lu R."/>
            <person name="Zhang X."/>
            <person name="Li P."/>
            <person name="Qiu J."/>
            <person name="Olsen K.M."/>
            <person name="Qiu Y."/>
        </authorList>
    </citation>
    <scope>NUCLEOTIDE SEQUENCE</scope>
    <source>
        <strain evidence="1">NBL</strain>
    </source>
</reference>
<gene>
    <name evidence="1" type="ORF">Dsin_016165</name>
</gene>
<dbReference type="PANTHER" id="PTHR11697">
    <property type="entry name" value="GENERAL TRANSCRIPTION FACTOR 2-RELATED ZINC FINGER PROTEIN"/>
    <property type="match status" value="1"/>
</dbReference>
<dbReference type="Proteomes" id="UP001281410">
    <property type="component" value="Unassembled WGS sequence"/>
</dbReference>
<proteinExistence type="predicted"/>
<organism evidence="1 2">
    <name type="scientific">Dipteronia sinensis</name>
    <dbReference type="NCBI Taxonomy" id="43782"/>
    <lineage>
        <taxon>Eukaryota</taxon>
        <taxon>Viridiplantae</taxon>
        <taxon>Streptophyta</taxon>
        <taxon>Embryophyta</taxon>
        <taxon>Tracheophyta</taxon>
        <taxon>Spermatophyta</taxon>
        <taxon>Magnoliopsida</taxon>
        <taxon>eudicotyledons</taxon>
        <taxon>Gunneridae</taxon>
        <taxon>Pentapetalae</taxon>
        <taxon>rosids</taxon>
        <taxon>malvids</taxon>
        <taxon>Sapindales</taxon>
        <taxon>Sapindaceae</taxon>
        <taxon>Hippocastanoideae</taxon>
        <taxon>Acereae</taxon>
        <taxon>Dipteronia</taxon>
    </lineage>
</organism>
<dbReference type="PANTHER" id="PTHR11697:SF230">
    <property type="entry name" value="ZINC FINGER, MYM DOMAIN CONTAINING 1"/>
    <property type="match status" value="1"/>
</dbReference>
<evidence type="ECO:0000313" key="1">
    <source>
        <dbReference type="EMBL" id="KAK3211459.1"/>
    </source>
</evidence>
<protein>
    <submittedName>
        <fullName evidence="1">Uncharacterized protein</fullName>
    </submittedName>
</protein>
<dbReference type="EMBL" id="JANJYJ010000005">
    <property type="protein sequence ID" value="KAK3211459.1"/>
    <property type="molecule type" value="Genomic_DNA"/>
</dbReference>
<keyword evidence="2" id="KW-1185">Reference proteome</keyword>
<accession>A0AAE0E5D3</accession>
<comment type="caution">
    <text evidence="1">The sequence shown here is derived from an EMBL/GenBank/DDBJ whole genome shotgun (WGS) entry which is preliminary data.</text>
</comment>
<sequence length="147" mass="17021">MEGTKCSCQQIDNITVEHYYHFSIFIAVIDYQLIELNNKFLEQTIELLTLSMALSPIDVFKSFDVDDICTLANKFYSEDFSKNDIEDLRRQLSHYRLDVLGCPEFHNLVSLSELCQCLAETKRSEHYTLIDKLIRLVLALLVSTTTT</sequence>
<evidence type="ECO:0000313" key="2">
    <source>
        <dbReference type="Proteomes" id="UP001281410"/>
    </source>
</evidence>
<dbReference type="InterPro" id="IPR055298">
    <property type="entry name" value="AtLOH3-like"/>
</dbReference>
<name>A0AAE0E5D3_9ROSI</name>